<feature type="region of interest" description="Disordered" evidence="1">
    <location>
        <begin position="50"/>
        <end position="101"/>
    </location>
</feature>
<dbReference type="Proteomes" id="UP000799291">
    <property type="component" value="Unassembled WGS sequence"/>
</dbReference>
<dbReference type="AlphaFoldDB" id="A0A6G1IWI8"/>
<feature type="compositionally biased region" description="Basic and acidic residues" evidence="1">
    <location>
        <begin position="73"/>
        <end position="93"/>
    </location>
</feature>
<reference evidence="2" key="1">
    <citation type="journal article" date="2020" name="Stud. Mycol.">
        <title>101 Dothideomycetes genomes: a test case for predicting lifestyles and emergence of pathogens.</title>
        <authorList>
            <person name="Haridas S."/>
            <person name="Albert R."/>
            <person name="Binder M."/>
            <person name="Bloem J."/>
            <person name="Labutti K."/>
            <person name="Salamov A."/>
            <person name="Andreopoulos B."/>
            <person name="Baker S."/>
            <person name="Barry K."/>
            <person name="Bills G."/>
            <person name="Bluhm B."/>
            <person name="Cannon C."/>
            <person name="Castanera R."/>
            <person name="Culley D."/>
            <person name="Daum C."/>
            <person name="Ezra D."/>
            <person name="Gonzalez J."/>
            <person name="Henrissat B."/>
            <person name="Kuo A."/>
            <person name="Liang C."/>
            <person name="Lipzen A."/>
            <person name="Lutzoni F."/>
            <person name="Magnuson J."/>
            <person name="Mondo S."/>
            <person name="Nolan M."/>
            <person name="Ohm R."/>
            <person name="Pangilinan J."/>
            <person name="Park H.-J."/>
            <person name="Ramirez L."/>
            <person name="Alfaro M."/>
            <person name="Sun H."/>
            <person name="Tritt A."/>
            <person name="Yoshinaga Y."/>
            <person name="Zwiers L.-H."/>
            <person name="Turgeon B."/>
            <person name="Goodwin S."/>
            <person name="Spatafora J."/>
            <person name="Crous P."/>
            <person name="Grigoriev I."/>
        </authorList>
    </citation>
    <scope>NUCLEOTIDE SEQUENCE</scope>
    <source>
        <strain evidence="2">CBS 122367</strain>
    </source>
</reference>
<dbReference type="EMBL" id="MU005586">
    <property type="protein sequence ID" value="KAF2682614.1"/>
    <property type="molecule type" value="Genomic_DNA"/>
</dbReference>
<organism evidence="2 3">
    <name type="scientific">Lentithecium fluviatile CBS 122367</name>
    <dbReference type="NCBI Taxonomy" id="1168545"/>
    <lineage>
        <taxon>Eukaryota</taxon>
        <taxon>Fungi</taxon>
        <taxon>Dikarya</taxon>
        <taxon>Ascomycota</taxon>
        <taxon>Pezizomycotina</taxon>
        <taxon>Dothideomycetes</taxon>
        <taxon>Pleosporomycetidae</taxon>
        <taxon>Pleosporales</taxon>
        <taxon>Massarineae</taxon>
        <taxon>Lentitheciaceae</taxon>
        <taxon>Lentithecium</taxon>
    </lineage>
</organism>
<sequence>MAMTTKTSPPLCGCAVHHRDRAPSIERIASSHISEWGRSDPIDQTSRSVDRYRHHQRHAQGCRPPSGKAPARPSDHRFTIREPCPRPETRDTRTSNPNEQFPQSSFAAAGLGQRQHQDAVFNISHDSRRRVAMTTCSIFRCHRGAIEFAPVARLAT</sequence>
<evidence type="ECO:0000256" key="1">
    <source>
        <dbReference type="SAM" id="MobiDB-lite"/>
    </source>
</evidence>
<name>A0A6G1IWI8_9PLEO</name>
<accession>A0A6G1IWI8</accession>
<evidence type="ECO:0000313" key="2">
    <source>
        <dbReference type="EMBL" id="KAF2682614.1"/>
    </source>
</evidence>
<gene>
    <name evidence="2" type="ORF">K458DRAFT_405381</name>
</gene>
<proteinExistence type="predicted"/>
<keyword evidence="3" id="KW-1185">Reference proteome</keyword>
<protein>
    <submittedName>
        <fullName evidence="2">Uncharacterized protein</fullName>
    </submittedName>
</protein>
<evidence type="ECO:0000313" key="3">
    <source>
        <dbReference type="Proteomes" id="UP000799291"/>
    </source>
</evidence>